<evidence type="ECO:0000256" key="2">
    <source>
        <dbReference type="ARBA" id="ARBA00022448"/>
    </source>
</evidence>
<feature type="transmembrane region" description="Helical" evidence="11">
    <location>
        <begin position="449"/>
        <end position="467"/>
    </location>
</feature>
<comment type="subcellular location">
    <subcellularLocation>
        <location evidence="1">Membrane</location>
        <topology evidence="1">Multi-pass membrane protein</topology>
    </subcellularLocation>
</comment>
<accession>A0ABC8QPM1</accession>
<dbReference type="FunFam" id="1.10.287.70:FF:000172">
    <property type="entry name" value="Glutamate receptor"/>
    <property type="match status" value="1"/>
</dbReference>
<keyword evidence="6 11" id="KW-0472">Membrane</keyword>
<evidence type="ECO:0000256" key="5">
    <source>
        <dbReference type="ARBA" id="ARBA00023065"/>
    </source>
</evidence>
<keyword evidence="9" id="KW-1071">Ligand-gated ion channel</keyword>
<dbReference type="InterPro" id="IPR028082">
    <property type="entry name" value="Peripla_BP_I"/>
</dbReference>
<proteinExistence type="predicted"/>
<evidence type="ECO:0000256" key="3">
    <source>
        <dbReference type="ARBA" id="ARBA00022692"/>
    </source>
</evidence>
<evidence type="ECO:0000313" key="13">
    <source>
        <dbReference type="EMBL" id="CAK9134661.1"/>
    </source>
</evidence>
<dbReference type="GO" id="GO:0034220">
    <property type="term" value="P:monoatomic ion transmembrane transport"/>
    <property type="evidence" value="ECO:0007669"/>
    <property type="project" value="UniProtKB-KW"/>
</dbReference>
<evidence type="ECO:0000256" key="7">
    <source>
        <dbReference type="ARBA" id="ARBA00023170"/>
    </source>
</evidence>
<keyword evidence="5" id="KW-0406">Ion transport</keyword>
<evidence type="ECO:0000256" key="10">
    <source>
        <dbReference type="ARBA" id="ARBA00023303"/>
    </source>
</evidence>
<evidence type="ECO:0000256" key="9">
    <source>
        <dbReference type="ARBA" id="ARBA00023286"/>
    </source>
</evidence>
<dbReference type="InterPro" id="IPR015683">
    <property type="entry name" value="Ionotropic_Glu_rcpt"/>
</dbReference>
<keyword evidence="2" id="KW-0813">Transport</keyword>
<dbReference type="InterPro" id="IPR001320">
    <property type="entry name" value="Iontro_rcpt_C"/>
</dbReference>
<dbReference type="InterPro" id="IPR001828">
    <property type="entry name" value="ANF_lig-bd_rcpt"/>
</dbReference>
<keyword evidence="10" id="KW-0407">Ion channel</keyword>
<dbReference type="Pfam" id="PF00497">
    <property type="entry name" value="SBP_bac_3"/>
    <property type="match status" value="1"/>
</dbReference>
<protein>
    <recommendedName>
        <fullName evidence="12">Ionotropic glutamate receptor C-terminal domain-containing protein</fullName>
    </recommendedName>
</protein>
<gene>
    <name evidence="13" type="ORF">ILEXP_LOCUS1594</name>
</gene>
<dbReference type="InterPro" id="IPR001638">
    <property type="entry name" value="Solute-binding_3/MltF_N"/>
</dbReference>
<dbReference type="SUPFAM" id="SSF53822">
    <property type="entry name" value="Periplasmic binding protein-like I"/>
    <property type="match status" value="1"/>
</dbReference>
<keyword evidence="3 11" id="KW-0812">Transmembrane</keyword>
<dbReference type="Gene3D" id="3.40.50.2300">
    <property type="match status" value="1"/>
</dbReference>
<dbReference type="Pfam" id="PF01094">
    <property type="entry name" value="ANF_receptor"/>
    <property type="match status" value="1"/>
</dbReference>
<dbReference type="Gene3D" id="1.10.287.70">
    <property type="match status" value="1"/>
</dbReference>
<evidence type="ECO:0000256" key="4">
    <source>
        <dbReference type="ARBA" id="ARBA00022989"/>
    </source>
</evidence>
<dbReference type="Pfam" id="PF00060">
    <property type="entry name" value="Lig_chan"/>
    <property type="match status" value="1"/>
</dbReference>
<organism evidence="13 14">
    <name type="scientific">Ilex paraguariensis</name>
    <name type="common">yerba mate</name>
    <dbReference type="NCBI Taxonomy" id="185542"/>
    <lineage>
        <taxon>Eukaryota</taxon>
        <taxon>Viridiplantae</taxon>
        <taxon>Streptophyta</taxon>
        <taxon>Embryophyta</taxon>
        <taxon>Tracheophyta</taxon>
        <taxon>Spermatophyta</taxon>
        <taxon>Magnoliopsida</taxon>
        <taxon>eudicotyledons</taxon>
        <taxon>Gunneridae</taxon>
        <taxon>Pentapetalae</taxon>
        <taxon>asterids</taxon>
        <taxon>campanulids</taxon>
        <taxon>Aquifoliales</taxon>
        <taxon>Aquifoliaceae</taxon>
        <taxon>Ilex</taxon>
    </lineage>
</organism>
<dbReference type="GO" id="GO:0016020">
    <property type="term" value="C:membrane"/>
    <property type="evidence" value="ECO:0007669"/>
    <property type="project" value="UniProtKB-SubCell"/>
</dbReference>
<dbReference type="AlphaFoldDB" id="A0ABC8QPM1"/>
<name>A0ABC8QPM1_9AQUA</name>
<reference evidence="13 14" key="1">
    <citation type="submission" date="2024-02" db="EMBL/GenBank/DDBJ databases">
        <authorList>
            <person name="Vignale AGUSTIN F."/>
            <person name="Sosa J E."/>
            <person name="Modenutti C."/>
        </authorList>
    </citation>
    <scope>NUCLEOTIDE SEQUENCE [LARGE SCALE GENOMIC DNA]</scope>
</reference>
<dbReference type="Proteomes" id="UP001642360">
    <property type="component" value="Unassembled WGS sequence"/>
</dbReference>
<dbReference type="PANTHER" id="PTHR18966">
    <property type="entry name" value="IONOTROPIC GLUTAMATE RECEPTOR"/>
    <property type="match status" value="1"/>
</dbReference>
<dbReference type="EMBL" id="CAUOFW020000558">
    <property type="protein sequence ID" value="CAK9134661.1"/>
    <property type="molecule type" value="Genomic_DNA"/>
</dbReference>
<keyword evidence="14" id="KW-1185">Reference proteome</keyword>
<dbReference type="SUPFAM" id="SSF53850">
    <property type="entry name" value="Periplasmic binding protein-like II"/>
    <property type="match status" value="1"/>
</dbReference>
<evidence type="ECO:0000256" key="11">
    <source>
        <dbReference type="SAM" id="Phobius"/>
    </source>
</evidence>
<evidence type="ECO:0000256" key="1">
    <source>
        <dbReference type="ARBA" id="ARBA00004141"/>
    </source>
</evidence>
<keyword evidence="7" id="KW-0675">Receptor</keyword>
<feature type="domain" description="Ionotropic glutamate receptor C-terminal" evidence="12">
    <location>
        <begin position="299"/>
        <end position="610"/>
    </location>
</feature>
<sequence>MEKINVQALVGMETWEETALVADIGNQAQVPIVSFASVVIPPLMPRQWPFLVQMASNVKEQIRCTTAIVRSFDWQKVIAIFEADYYGSDSGMFVVLSDSLQDVGVAIEYRLVLPPFSSLDDPESFVTEAVAEQLSKESRVFIVLQLSLSMSVRLFRESKQMGLNGRDSAWIIIDPVASFLDSVNTSVISSMAGALGIKTYFTEDSRSFLHFKHQFRRIFQSEYPDEDTSEMGIYALRAYDSITATTNAIKRTERLVIEESGPENRSDNKEILSGLVNWPGDLKRVPKGWAMPTDAKPMKIGVPGIPFFQTFVKVDWNGGSNELSFPGFCIDVFYETFDVVIGDVTILENRSKYVEFTQPYAESSLSMIVTLKPQHGKAWIFMKPFTKEMWAVTGAILMYTVFIVWLLERQSNPEFEGRWQNQLGTALWFTSSTLFAAQRDRVHNSYTRVVVLVWLFVVLALSSSYTASLSSMLTTQRLQPNVTDIDWLKKSNATIGCGSYSFISLYSENVLNFDPRNIKAISSEYDYPGEFESGNISAAFVEHPYAKAFLKYYCEGYTLAQPIGGVEHRFGGWGFVFQKGSPIAEDFSQAILTLSENGRLEQLKTTWFIPSPKCFNSQTPDKGDSLSW</sequence>
<evidence type="ECO:0000313" key="14">
    <source>
        <dbReference type="Proteomes" id="UP001642360"/>
    </source>
</evidence>
<dbReference type="Gene3D" id="3.40.190.10">
    <property type="entry name" value="Periplasmic binding protein-like II"/>
    <property type="match status" value="3"/>
</dbReference>
<dbReference type="FunFam" id="3.40.50.2300:FF:000188">
    <property type="entry name" value="Glutamate receptor"/>
    <property type="match status" value="1"/>
</dbReference>
<evidence type="ECO:0000256" key="8">
    <source>
        <dbReference type="ARBA" id="ARBA00023180"/>
    </source>
</evidence>
<feature type="transmembrane region" description="Helical" evidence="11">
    <location>
        <begin position="389"/>
        <end position="407"/>
    </location>
</feature>
<comment type="caution">
    <text evidence="13">The sequence shown here is derived from an EMBL/GenBank/DDBJ whole genome shotgun (WGS) entry which is preliminary data.</text>
</comment>
<keyword evidence="4 11" id="KW-1133">Transmembrane helix</keyword>
<evidence type="ECO:0000256" key="6">
    <source>
        <dbReference type="ARBA" id="ARBA00023136"/>
    </source>
</evidence>
<dbReference type="SMART" id="SM00079">
    <property type="entry name" value="PBPe"/>
    <property type="match status" value="1"/>
</dbReference>
<evidence type="ECO:0000259" key="12">
    <source>
        <dbReference type="SMART" id="SM00079"/>
    </source>
</evidence>
<keyword evidence="8" id="KW-0325">Glycoprotein</keyword>